<name>A0A8H7Y692_PSICU</name>
<dbReference type="PANTHER" id="PTHR43544">
    <property type="entry name" value="SHORT-CHAIN DEHYDROGENASE/REDUCTASE"/>
    <property type="match status" value="1"/>
</dbReference>
<dbReference type="InterPro" id="IPR051468">
    <property type="entry name" value="Fungal_SecMetab_SDRs"/>
</dbReference>
<dbReference type="SUPFAM" id="SSF51735">
    <property type="entry name" value="NAD(P)-binding Rossmann-fold domains"/>
    <property type="match status" value="1"/>
</dbReference>
<dbReference type="PRINTS" id="PR00080">
    <property type="entry name" value="SDRFAMILY"/>
</dbReference>
<gene>
    <name evidence="3" type="ORF">JR316_004118</name>
</gene>
<dbReference type="OrthoDB" id="7289984at2759"/>
<proteinExistence type="inferred from homology"/>
<dbReference type="InterPro" id="IPR036291">
    <property type="entry name" value="NAD(P)-bd_dom_sf"/>
</dbReference>
<protein>
    <recommendedName>
        <fullName evidence="4">C-factor</fullName>
    </recommendedName>
</protein>
<evidence type="ECO:0000313" key="3">
    <source>
        <dbReference type="EMBL" id="KAG5172029.1"/>
    </source>
</evidence>
<dbReference type="Gene3D" id="3.40.50.720">
    <property type="entry name" value="NAD(P)-binding Rossmann-like Domain"/>
    <property type="match status" value="1"/>
</dbReference>
<reference evidence="3" key="1">
    <citation type="submission" date="2021-02" db="EMBL/GenBank/DDBJ databases">
        <title>Psilocybe cubensis genome.</title>
        <authorList>
            <person name="Mckernan K.J."/>
            <person name="Crawford S."/>
            <person name="Trippe A."/>
            <person name="Kane L.T."/>
            <person name="Mclaughlin S."/>
        </authorList>
    </citation>
    <scope>NUCLEOTIDE SEQUENCE [LARGE SCALE GENOMIC DNA]</scope>
    <source>
        <strain evidence="3">MGC-MH-2018</strain>
    </source>
</reference>
<comment type="similarity">
    <text evidence="1 2">Belongs to the short-chain dehydrogenases/reductases (SDR) family.</text>
</comment>
<dbReference type="Pfam" id="PF00106">
    <property type="entry name" value="adh_short"/>
    <property type="match status" value="1"/>
</dbReference>
<dbReference type="PANTHER" id="PTHR43544:SF12">
    <property type="entry name" value="NAD(P)-BINDING ROSSMANN-FOLD SUPERFAMILY PROTEIN"/>
    <property type="match status" value="1"/>
</dbReference>
<evidence type="ECO:0000256" key="2">
    <source>
        <dbReference type="RuleBase" id="RU000363"/>
    </source>
</evidence>
<organism evidence="3">
    <name type="scientific">Psilocybe cubensis</name>
    <name type="common">Psychedelic mushroom</name>
    <name type="synonym">Stropharia cubensis</name>
    <dbReference type="NCBI Taxonomy" id="181762"/>
    <lineage>
        <taxon>Eukaryota</taxon>
        <taxon>Fungi</taxon>
        <taxon>Dikarya</taxon>
        <taxon>Basidiomycota</taxon>
        <taxon>Agaricomycotina</taxon>
        <taxon>Agaricomycetes</taxon>
        <taxon>Agaricomycetidae</taxon>
        <taxon>Agaricales</taxon>
        <taxon>Agaricineae</taxon>
        <taxon>Strophariaceae</taxon>
        <taxon>Psilocybe</taxon>
    </lineage>
</organism>
<dbReference type="GO" id="GO:0005737">
    <property type="term" value="C:cytoplasm"/>
    <property type="evidence" value="ECO:0007669"/>
    <property type="project" value="TreeGrafter"/>
</dbReference>
<dbReference type="EMBL" id="JAFIQS010000003">
    <property type="protein sequence ID" value="KAG5172029.1"/>
    <property type="molecule type" value="Genomic_DNA"/>
</dbReference>
<dbReference type="AlphaFoldDB" id="A0A8H7Y692"/>
<comment type="caution">
    <text evidence="3">The sequence shown here is derived from an EMBL/GenBank/DDBJ whole genome shotgun (WGS) entry which is preliminary data.</text>
</comment>
<sequence>MTLYAISLTIGQLQRRGVLTTEVDFIDEASINNASKIFDNEDVDILINSAGIYNMWDDKAFNELSADDILNHFKVNTLGPFLSSKYFLPYLSRSAQGKIINISSDFASIADNIGGNACYRISKCALNQLTKNIAMDCQKTAPNVIALAIHPGYVPTKMTNYVGEDDMDVCMSSLVNIIETFGTPEASLNLPNGGYVRWNGDIMDY</sequence>
<evidence type="ECO:0008006" key="4">
    <source>
        <dbReference type="Google" id="ProtNLM"/>
    </source>
</evidence>
<dbReference type="GO" id="GO:0016491">
    <property type="term" value="F:oxidoreductase activity"/>
    <property type="evidence" value="ECO:0007669"/>
    <property type="project" value="TreeGrafter"/>
</dbReference>
<evidence type="ECO:0000256" key="1">
    <source>
        <dbReference type="ARBA" id="ARBA00006484"/>
    </source>
</evidence>
<dbReference type="PRINTS" id="PR00081">
    <property type="entry name" value="GDHRDH"/>
</dbReference>
<accession>A0A8H7Y692</accession>
<dbReference type="InterPro" id="IPR002347">
    <property type="entry name" value="SDR_fam"/>
</dbReference>